<keyword evidence="8" id="KW-1185">Reference proteome</keyword>
<comment type="similarity">
    <text evidence="2 6">Belongs to the glycosyl hydrolase 53 family.</text>
</comment>
<dbReference type="GO" id="GO:0015926">
    <property type="term" value="F:glucosidase activity"/>
    <property type="evidence" value="ECO:0007669"/>
    <property type="project" value="InterPro"/>
</dbReference>
<comment type="catalytic activity">
    <reaction evidence="1 6">
        <text>The enzyme specifically hydrolyzes (1-&gt;4)-beta-D-galactosidic linkages in type I arabinogalactans.</text>
        <dbReference type="EC" id="3.2.1.89"/>
    </reaction>
</comment>
<evidence type="ECO:0000256" key="3">
    <source>
        <dbReference type="ARBA" id="ARBA00012556"/>
    </source>
</evidence>
<keyword evidence="4 6" id="KW-0378">Hydrolase</keyword>
<dbReference type="EC" id="3.2.1.89" evidence="3 6"/>
<dbReference type="GO" id="GO:0045490">
    <property type="term" value="P:pectin catabolic process"/>
    <property type="evidence" value="ECO:0007669"/>
    <property type="project" value="TreeGrafter"/>
</dbReference>
<evidence type="ECO:0000256" key="4">
    <source>
        <dbReference type="ARBA" id="ARBA00022801"/>
    </source>
</evidence>
<dbReference type="Gene3D" id="3.20.20.80">
    <property type="entry name" value="Glycosidases"/>
    <property type="match status" value="1"/>
</dbReference>
<evidence type="ECO:0000256" key="5">
    <source>
        <dbReference type="ARBA" id="ARBA00023295"/>
    </source>
</evidence>
<dbReference type="STRING" id="649333.SAMN04487989_103180"/>
<evidence type="ECO:0000313" key="8">
    <source>
        <dbReference type="Proteomes" id="UP000198705"/>
    </source>
</evidence>
<protein>
    <recommendedName>
        <fullName evidence="3 6">Arabinogalactan endo-beta-1,4-galactanase</fullName>
        <ecNumber evidence="3 6">3.2.1.89</ecNumber>
    </recommendedName>
</protein>
<dbReference type="InterPro" id="IPR017853">
    <property type="entry name" value="GH"/>
</dbReference>
<dbReference type="PANTHER" id="PTHR34983">
    <property type="entry name" value="ARABINOGALACTAN ENDO-BETA-1,4-GALACTANASE A"/>
    <property type="match status" value="1"/>
</dbReference>
<dbReference type="AlphaFoldDB" id="A0A1I5BJZ7"/>
<organism evidence="7 8">
    <name type="scientific">Bizionia echini</name>
    <dbReference type="NCBI Taxonomy" id="649333"/>
    <lineage>
        <taxon>Bacteria</taxon>
        <taxon>Pseudomonadati</taxon>
        <taxon>Bacteroidota</taxon>
        <taxon>Flavobacteriia</taxon>
        <taxon>Flavobacteriales</taxon>
        <taxon>Flavobacteriaceae</taxon>
        <taxon>Bizionia</taxon>
    </lineage>
</organism>
<evidence type="ECO:0000256" key="1">
    <source>
        <dbReference type="ARBA" id="ARBA00001695"/>
    </source>
</evidence>
<proteinExistence type="inferred from homology"/>
<gene>
    <name evidence="7" type="ORF">SAMN04487989_103180</name>
</gene>
<dbReference type="OrthoDB" id="9768786at2"/>
<dbReference type="PROSITE" id="PS51257">
    <property type="entry name" value="PROKAR_LIPOPROTEIN"/>
    <property type="match status" value="1"/>
</dbReference>
<evidence type="ECO:0000256" key="6">
    <source>
        <dbReference type="RuleBase" id="RU361192"/>
    </source>
</evidence>
<dbReference type="GO" id="GO:0031218">
    <property type="term" value="F:arabinogalactan endo-1,4-beta-galactosidase activity"/>
    <property type="evidence" value="ECO:0007669"/>
    <property type="project" value="UniProtKB-EC"/>
</dbReference>
<evidence type="ECO:0000313" key="7">
    <source>
        <dbReference type="EMBL" id="SFN74972.1"/>
    </source>
</evidence>
<dbReference type="RefSeq" id="WP_092208180.1">
    <property type="nucleotide sequence ID" value="NZ_FOVN01000003.1"/>
</dbReference>
<keyword evidence="5 6" id="KW-0326">Glycosidase</keyword>
<reference evidence="8" key="1">
    <citation type="submission" date="2016-10" db="EMBL/GenBank/DDBJ databases">
        <authorList>
            <person name="Varghese N."/>
            <person name="Submissions S."/>
        </authorList>
    </citation>
    <scope>NUCLEOTIDE SEQUENCE [LARGE SCALE GENOMIC DNA]</scope>
    <source>
        <strain evidence="8">DSM 23925</strain>
    </source>
</reference>
<dbReference type="InterPro" id="IPR011683">
    <property type="entry name" value="Glyco_hydro_53"/>
</dbReference>
<dbReference type="PANTHER" id="PTHR34983:SF1">
    <property type="entry name" value="ARABINOGALACTAN ENDO-BETA-1,4-GALACTANASE A"/>
    <property type="match status" value="1"/>
</dbReference>
<dbReference type="SUPFAM" id="SSF51445">
    <property type="entry name" value="(Trans)glycosidases"/>
    <property type="match status" value="1"/>
</dbReference>
<name>A0A1I5BJZ7_9FLAO</name>
<accession>A0A1I5BJZ7</accession>
<dbReference type="Proteomes" id="UP000198705">
    <property type="component" value="Unassembled WGS sequence"/>
</dbReference>
<evidence type="ECO:0000256" key="2">
    <source>
        <dbReference type="ARBA" id="ARBA00010687"/>
    </source>
</evidence>
<sequence length="359" mass="40709">MHQKLFSIFIIIIVFSCSKDDDSVGNIKPVETSFISAVDISSYPEISETNPIFYDFNGNPVDFLDILKNNGVNTIRLRLWVNPSTNHSSLNEVKQFSETLKARGFKTWIAVHYSDTWADPGQQIIPVAWQSLSITELHTTVYNYTEQVANELKPDYIQIGNEINSGLLHPFGNISTNINQFKTLTSTAIEAVRTHSNQTQIMLHVAGIENADWFFNQVSDLDYDIIGLSYYPIWHGKSLTNLRNAMTRLSTQHNKHIVIAETAYPFTLEYNDFTNNIVGLENQLILPEFPASPLGQEQFIYAIKNLVLDTEKGLGFCYWGTELIAWKGPESTNGSPWENQALFNFNNEALPVIKAFQID</sequence>
<dbReference type="EMBL" id="FOVN01000003">
    <property type="protein sequence ID" value="SFN74972.1"/>
    <property type="molecule type" value="Genomic_DNA"/>
</dbReference>
<dbReference type="Pfam" id="PF07745">
    <property type="entry name" value="Glyco_hydro_53"/>
    <property type="match status" value="1"/>
</dbReference>